<evidence type="ECO:0000313" key="2">
    <source>
        <dbReference type="EMBL" id="KAF7573786.1"/>
    </source>
</evidence>
<name>A0A2W1GX47_9PLEO</name>
<proteinExistence type="predicted"/>
<gene>
    <name evidence="3" type="ORF">Ptr86124_004482</name>
    <name evidence="2" type="ORF">PtrM4_086910</name>
</gene>
<dbReference type="OMA" id="MECNEYS"/>
<keyword evidence="4" id="KW-1185">Reference proteome</keyword>
<protein>
    <submittedName>
        <fullName evidence="3">Uncharacterized protein</fullName>
    </submittedName>
</protein>
<reference evidence="3" key="3">
    <citation type="journal article" date="2022" name="bioRxiv">
        <title>A global pangenome for the wheat fungal pathogen Pyrenophora tritici-repentis and prediction of effector protein structural homology.</title>
        <authorList>
            <person name="Moolhuijzen P."/>
            <person name="See P.T."/>
            <person name="Shi G."/>
            <person name="Powell H.R."/>
            <person name="Cockram J."/>
            <person name="Jorgensen L.N."/>
            <person name="Benslimane H."/>
            <person name="Strelkov S.E."/>
            <person name="Turner J."/>
            <person name="Liu Z."/>
            <person name="Moffat C.S."/>
        </authorList>
    </citation>
    <scope>NUCLEOTIDE SEQUENCE</scope>
    <source>
        <strain evidence="3">86-124</strain>
    </source>
</reference>
<feature type="chain" id="PRO_5042701250" evidence="1">
    <location>
        <begin position="19"/>
        <end position="303"/>
    </location>
</feature>
<dbReference type="SUPFAM" id="SSF160104">
    <property type="entry name" value="Acetoacetate decarboxylase-like"/>
    <property type="match status" value="1"/>
</dbReference>
<reference evidence="4" key="4">
    <citation type="journal article" date="2022" name="Microb. Genom.">
        <title>A global pangenome for the wheat fungal pathogen Pyrenophora tritici-repentis and prediction of effector protein structural homology.</title>
        <authorList>
            <person name="Moolhuijzen P.M."/>
            <person name="See P.T."/>
            <person name="Shi G."/>
            <person name="Powell H.R."/>
            <person name="Cockram J."/>
            <person name="Jorgensen L.N."/>
            <person name="Benslimane H."/>
            <person name="Strelkov S.E."/>
            <person name="Turner J."/>
            <person name="Liu Z."/>
            <person name="Moffat C.S."/>
        </authorList>
    </citation>
    <scope>NUCLEOTIDE SEQUENCE [LARGE SCALE GENOMIC DNA]</scope>
</reference>
<evidence type="ECO:0000313" key="3">
    <source>
        <dbReference type="EMBL" id="KAI1515945.1"/>
    </source>
</evidence>
<evidence type="ECO:0000313" key="4">
    <source>
        <dbReference type="Proteomes" id="UP000249757"/>
    </source>
</evidence>
<evidence type="ECO:0000256" key="1">
    <source>
        <dbReference type="SAM" id="SignalP"/>
    </source>
</evidence>
<dbReference type="EMBL" id="NQIK02000003">
    <property type="protein sequence ID" value="KAF7573786.1"/>
    <property type="molecule type" value="Genomic_DNA"/>
</dbReference>
<keyword evidence="1" id="KW-0732">Signal</keyword>
<dbReference type="Gene3D" id="2.40.400.10">
    <property type="entry name" value="Acetoacetate decarboxylase-like"/>
    <property type="match status" value="1"/>
</dbReference>
<comment type="caution">
    <text evidence="3">The sequence shown here is derived from an EMBL/GenBank/DDBJ whole genome shotgun (WGS) entry which is preliminary data.</text>
</comment>
<dbReference type="AlphaFoldDB" id="A0A2W1GX47"/>
<dbReference type="EMBL" id="NRDI02000005">
    <property type="protein sequence ID" value="KAI1515945.1"/>
    <property type="molecule type" value="Genomic_DNA"/>
</dbReference>
<reference evidence="3" key="2">
    <citation type="submission" date="2021-05" db="EMBL/GenBank/DDBJ databases">
        <authorList>
            <person name="Moolhuijzen P.M."/>
            <person name="Moffat C.S."/>
        </authorList>
    </citation>
    <scope>NUCLEOTIDE SEQUENCE</scope>
    <source>
        <strain evidence="3">86-124</strain>
    </source>
</reference>
<dbReference type="InterPro" id="IPR023375">
    <property type="entry name" value="ADC_dom_sf"/>
</dbReference>
<organism evidence="3 4">
    <name type="scientific">Pyrenophora tritici-repentis</name>
    <dbReference type="NCBI Taxonomy" id="45151"/>
    <lineage>
        <taxon>Eukaryota</taxon>
        <taxon>Fungi</taxon>
        <taxon>Dikarya</taxon>
        <taxon>Ascomycota</taxon>
        <taxon>Pezizomycotina</taxon>
        <taxon>Dothideomycetes</taxon>
        <taxon>Pleosporomycetidae</taxon>
        <taxon>Pleosporales</taxon>
        <taxon>Pleosporineae</taxon>
        <taxon>Pleosporaceae</taxon>
        <taxon>Pyrenophora</taxon>
    </lineage>
</organism>
<dbReference type="OrthoDB" id="9970474at2759"/>
<dbReference type="PANTHER" id="PTHR40518">
    <property type="entry name" value="ACETOACETATE DECARBOXYLASE"/>
    <property type="match status" value="1"/>
</dbReference>
<dbReference type="Proteomes" id="UP000245464">
    <property type="component" value="Chromosome 3"/>
</dbReference>
<dbReference type="PANTHER" id="PTHR40518:SF1">
    <property type="entry name" value="ACETOACETATE DECARBOXYLASE"/>
    <property type="match status" value="1"/>
</dbReference>
<accession>A0A2W1GX47</accession>
<reference evidence="2" key="1">
    <citation type="journal article" date="2018" name="BMC Genomics">
        <title>Comparative genomics of the wheat fungal pathogen Pyrenophora tritici-repentis reveals chromosomal variations and genome plasticity.</title>
        <authorList>
            <person name="Moolhuijzen P."/>
            <person name="See P.T."/>
            <person name="Hane J.K."/>
            <person name="Shi G."/>
            <person name="Liu Z."/>
            <person name="Oliver R.P."/>
            <person name="Moffat C.S."/>
        </authorList>
    </citation>
    <scope>NUCLEOTIDE SEQUENCE [LARGE SCALE GENOMIC DNA]</scope>
    <source>
        <strain evidence="2">M4</strain>
    </source>
</reference>
<sequence length="303" mass="33499">MRFSIASLLLQLAALSTAQWDNNSTAPIELAPAPWTLKGTVYTVTFVPLSTDLPTKAFPPLERQYASAVEGKYLGILGQIQIIRYTDSPVGPYDELLIVPGFFKYNYTDASGKKEEKKNVRVSRIYVSQKYTCWNGRKNWNIPKHLARFDWVEKSNGETTVKVYPHDTTGDPSESKPAEKPWLQATFKPNLPIGLPFSTDLYGLLGVNTTLAQPPLPSGDGSYDELPGTDHWAATVPNQVSNRATLGLVDMNQGDGDVVEGRSTNAVGDEYFPNFWPGIPRLNVASKLEDATVTFSAPDIWKN</sequence>
<feature type="signal peptide" evidence="1">
    <location>
        <begin position="1"/>
        <end position="18"/>
    </location>
</feature>
<dbReference type="Proteomes" id="UP000249757">
    <property type="component" value="Unassembled WGS sequence"/>
</dbReference>